<evidence type="ECO:0000313" key="2">
    <source>
        <dbReference type="EMBL" id="MBB1261005.1"/>
    </source>
</evidence>
<feature type="region of interest" description="Disordered" evidence="1">
    <location>
        <begin position="285"/>
        <end position="307"/>
    </location>
</feature>
<dbReference type="PANTHER" id="PTHR10151">
    <property type="entry name" value="ECTONUCLEOTIDE PYROPHOSPHATASE/PHOSPHODIESTERASE"/>
    <property type="match status" value="1"/>
</dbReference>
<dbReference type="GO" id="GO:0016787">
    <property type="term" value="F:hydrolase activity"/>
    <property type="evidence" value="ECO:0007669"/>
    <property type="project" value="UniProtKB-ARBA"/>
</dbReference>
<dbReference type="InterPro" id="IPR017850">
    <property type="entry name" value="Alkaline_phosphatase_core_sf"/>
</dbReference>
<dbReference type="PANTHER" id="PTHR10151:SF120">
    <property type="entry name" value="BIS(5'-ADENOSYL)-TRIPHOSPHATASE"/>
    <property type="match status" value="1"/>
</dbReference>
<comment type="caution">
    <text evidence="2">The sequence shown here is derived from an EMBL/GenBank/DDBJ whole genome shotgun (WGS) entry which is preliminary data.</text>
</comment>
<evidence type="ECO:0000256" key="1">
    <source>
        <dbReference type="SAM" id="MobiDB-lite"/>
    </source>
</evidence>
<dbReference type="Gene3D" id="3.40.720.10">
    <property type="entry name" value="Alkaline Phosphatase, subunit A"/>
    <property type="match status" value="1"/>
</dbReference>
<protein>
    <submittedName>
        <fullName evidence="2">Alkaline phosphatase family protein</fullName>
    </submittedName>
</protein>
<dbReference type="Proteomes" id="UP000517765">
    <property type="component" value="Unassembled WGS sequence"/>
</dbReference>
<feature type="non-terminal residue" evidence="2">
    <location>
        <position position="307"/>
    </location>
</feature>
<dbReference type="EMBL" id="JABJXA010000135">
    <property type="protein sequence ID" value="MBB1261005.1"/>
    <property type="molecule type" value="Genomic_DNA"/>
</dbReference>
<evidence type="ECO:0000313" key="3">
    <source>
        <dbReference type="Proteomes" id="UP000517765"/>
    </source>
</evidence>
<dbReference type="AlphaFoldDB" id="A0A7W3WZ60"/>
<dbReference type="InterPro" id="IPR002591">
    <property type="entry name" value="Phosphodiest/P_Trfase"/>
</dbReference>
<gene>
    <name evidence="2" type="ORF">H3147_19570</name>
</gene>
<dbReference type="Pfam" id="PF01663">
    <property type="entry name" value="Phosphodiest"/>
    <property type="match status" value="1"/>
</dbReference>
<feature type="compositionally biased region" description="Basic and acidic residues" evidence="1">
    <location>
        <begin position="289"/>
        <end position="307"/>
    </location>
</feature>
<proteinExistence type="predicted"/>
<accession>A0A7W3WZ60</accession>
<name>A0A7W3WZ60_9ACTN</name>
<organism evidence="2 3">
    <name type="scientific">Streptomyces alkaliterrae</name>
    <dbReference type="NCBI Taxonomy" id="2213162"/>
    <lineage>
        <taxon>Bacteria</taxon>
        <taxon>Bacillati</taxon>
        <taxon>Actinomycetota</taxon>
        <taxon>Actinomycetes</taxon>
        <taxon>Kitasatosporales</taxon>
        <taxon>Streptomycetaceae</taxon>
        <taxon>Streptomyces</taxon>
    </lineage>
</organism>
<dbReference type="SUPFAM" id="SSF53649">
    <property type="entry name" value="Alkaline phosphatase-like"/>
    <property type="match status" value="1"/>
</dbReference>
<reference evidence="3" key="1">
    <citation type="submission" date="2020-05" db="EMBL/GenBank/DDBJ databases">
        <title>Classification of alakaliphilic streptomycetes isolated from an alkaline soil next to Lonar Crater, India and a proposal for the recognition of Streptomyces alkaliterrae sp. nov.</title>
        <authorList>
            <person name="Golinska P."/>
        </authorList>
    </citation>
    <scope>NUCLEOTIDE SEQUENCE [LARGE SCALE GENOMIC DNA]</scope>
    <source>
        <strain evidence="3">OF8</strain>
    </source>
</reference>
<sequence>MTAPAPATAAPPSETDTARTAKVLVIGLDGLNLDRVQAADAPNLKSLMRQGVTAPSRLYAQPMAATSSGPGWSTVATGVWPDKHGVKDNSFRGKRFDQHPDFLTRIEQARPELRTYAAADWEPITSTDQNGPIFSPAVDTRFNLKGDRDGYRQEDPKIADHAVNQLRASRGPDASFVYLGEIDEAGHRHGAASPRYLEAIARSDRLVGRILDAVRSRTTYADEDWLIQLTTDHGHTNRGGHGGSSPEERQTFVIANGPGITPGSTRHDVRLVDVAATALDHLGLSTEGLDGRPLRQPDTDPFDTLRP</sequence>